<dbReference type="SUPFAM" id="SSF47413">
    <property type="entry name" value="lambda repressor-like DNA-binding domains"/>
    <property type="match status" value="1"/>
</dbReference>
<dbReference type="Pfam" id="PF00356">
    <property type="entry name" value="LacI"/>
    <property type="match status" value="1"/>
</dbReference>
<dbReference type="Proteomes" id="UP000525652">
    <property type="component" value="Unassembled WGS sequence"/>
</dbReference>
<dbReference type="GO" id="GO:0000976">
    <property type="term" value="F:transcription cis-regulatory region binding"/>
    <property type="evidence" value="ECO:0007669"/>
    <property type="project" value="TreeGrafter"/>
</dbReference>
<dbReference type="RefSeq" id="WP_185693397.1">
    <property type="nucleotide sequence ID" value="NZ_JACHVA010000101.1"/>
</dbReference>
<comment type="caution">
    <text evidence="6">The sequence shown here is derived from an EMBL/GenBank/DDBJ whole genome shotgun (WGS) entry which is preliminary data.</text>
</comment>
<evidence type="ECO:0000313" key="6">
    <source>
        <dbReference type="EMBL" id="MBC2602732.1"/>
    </source>
</evidence>
<keyword evidence="4" id="KW-0804">Transcription</keyword>
<dbReference type="PROSITE" id="PS50932">
    <property type="entry name" value="HTH_LACI_2"/>
    <property type="match status" value="1"/>
</dbReference>
<evidence type="ECO:0000259" key="5">
    <source>
        <dbReference type="PROSITE" id="PS50932"/>
    </source>
</evidence>
<reference evidence="6 7" key="1">
    <citation type="submission" date="2020-07" db="EMBL/GenBank/DDBJ databases">
        <authorList>
            <person name="Feng X."/>
        </authorList>
    </citation>
    <scope>NUCLEOTIDE SEQUENCE [LARGE SCALE GENOMIC DNA]</scope>
    <source>
        <strain evidence="6 7">JCM14086</strain>
    </source>
</reference>
<dbReference type="InterPro" id="IPR000843">
    <property type="entry name" value="HTH_LacI"/>
</dbReference>
<dbReference type="PANTHER" id="PTHR30146">
    <property type="entry name" value="LACI-RELATED TRANSCRIPTIONAL REPRESSOR"/>
    <property type="match status" value="1"/>
</dbReference>
<evidence type="ECO:0000256" key="1">
    <source>
        <dbReference type="ARBA" id="ARBA00022491"/>
    </source>
</evidence>
<dbReference type="EMBL" id="JACHVA010000101">
    <property type="protein sequence ID" value="MBC2602732.1"/>
    <property type="molecule type" value="Genomic_DNA"/>
</dbReference>
<dbReference type="Gene3D" id="1.10.260.40">
    <property type="entry name" value="lambda repressor-like DNA-binding domains"/>
    <property type="match status" value="1"/>
</dbReference>
<dbReference type="InterPro" id="IPR010982">
    <property type="entry name" value="Lambda_DNA-bd_dom_sf"/>
</dbReference>
<dbReference type="PANTHER" id="PTHR30146:SF148">
    <property type="entry name" value="HTH-TYPE TRANSCRIPTIONAL REPRESSOR PURR-RELATED"/>
    <property type="match status" value="1"/>
</dbReference>
<keyword evidence="3 6" id="KW-0238">DNA-binding</keyword>
<keyword evidence="1" id="KW-0678">Repressor</keyword>
<dbReference type="InterPro" id="IPR028082">
    <property type="entry name" value="Peripla_BP_I"/>
</dbReference>
<dbReference type="AlphaFoldDB" id="A0A7X1AZF1"/>
<dbReference type="CDD" id="cd01392">
    <property type="entry name" value="HTH_LacI"/>
    <property type="match status" value="1"/>
</dbReference>
<dbReference type="Gene3D" id="3.40.50.2300">
    <property type="match status" value="2"/>
</dbReference>
<evidence type="ECO:0000313" key="7">
    <source>
        <dbReference type="Proteomes" id="UP000525652"/>
    </source>
</evidence>
<dbReference type="InterPro" id="IPR046335">
    <property type="entry name" value="LacI/GalR-like_sensor"/>
</dbReference>
<keyword evidence="7" id="KW-1185">Reference proteome</keyword>
<organism evidence="6 7">
    <name type="scientific">Puniceicoccus vermicola</name>
    <dbReference type="NCBI Taxonomy" id="388746"/>
    <lineage>
        <taxon>Bacteria</taxon>
        <taxon>Pseudomonadati</taxon>
        <taxon>Verrucomicrobiota</taxon>
        <taxon>Opitutia</taxon>
        <taxon>Puniceicoccales</taxon>
        <taxon>Puniceicoccaceae</taxon>
        <taxon>Puniceicoccus</taxon>
    </lineage>
</organism>
<evidence type="ECO:0000256" key="2">
    <source>
        <dbReference type="ARBA" id="ARBA00023015"/>
    </source>
</evidence>
<dbReference type="SUPFAM" id="SSF53822">
    <property type="entry name" value="Periplasmic binding protein-like I"/>
    <property type="match status" value="1"/>
</dbReference>
<evidence type="ECO:0000256" key="3">
    <source>
        <dbReference type="ARBA" id="ARBA00023125"/>
    </source>
</evidence>
<gene>
    <name evidence="6" type="ORF">H5P30_13190</name>
</gene>
<name>A0A7X1AZF1_9BACT</name>
<evidence type="ECO:0000256" key="4">
    <source>
        <dbReference type="ARBA" id="ARBA00023163"/>
    </source>
</evidence>
<accession>A0A7X1AZF1</accession>
<feature type="domain" description="HTH lacI-type" evidence="5">
    <location>
        <begin position="8"/>
        <end position="62"/>
    </location>
</feature>
<dbReference type="Pfam" id="PF13377">
    <property type="entry name" value="Peripla_BP_3"/>
    <property type="match status" value="1"/>
</dbReference>
<proteinExistence type="predicted"/>
<sequence>MAGKSTRVTLQDISDKTGYGRSTVSLALRDHPSIKESTRKKIRSEAEKLGYRPNPLVSVLMAQLKGKHKDYRETIAVLVKTAYVAEQMTSASPFYGMLYDSIKKKAAEQGFSVDLFCADELGVSASRLSRIFLSRGIHGVLIFPGGSTASGERLDIQLDWQYFVSVLVGFNGNYQELNQVVPDYTYDVNIAIEMLHRSNRERVGFAIPKSRNRGSDYNWMARFLLYQRELPVRRRIPFVPEKGSDFGKEEFLVWFQKHTPDTLLVAGDEVRNWLEEAGVSIPDDVRLINLVKRGEAGLAGIDPQTSEVGGAAVELLISLLQSNQYGIPQYPRTIAVKGAWNPGKSFPEHS</sequence>
<dbReference type="GO" id="GO:0003700">
    <property type="term" value="F:DNA-binding transcription factor activity"/>
    <property type="evidence" value="ECO:0007669"/>
    <property type="project" value="TreeGrafter"/>
</dbReference>
<dbReference type="SMART" id="SM00354">
    <property type="entry name" value="HTH_LACI"/>
    <property type="match status" value="1"/>
</dbReference>
<protein>
    <submittedName>
        <fullName evidence="6">LacI family DNA-binding transcriptional regulator</fullName>
    </submittedName>
</protein>
<keyword evidence="2" id="KW-0805">Transcription regulation</keyword>